<dbReference type="KEGG" id="hdh:G5B40_03020"/>
<keyword evidence="2" id="KW-0732">Signal</keyword>
<organism evidence="3 4">
    <name type="scientific">Pikeienuella piscinae</name>
    <dbReference type="NCBI Taxonomy" id="2748098"/>
    <lineage>
        <taxon>Bacteria</taxon>
        <taxon>Pseudomonadati</taxon>
        <taxon>Pseudomonadota</taxon>
        <taxon>Alphaproteobacteria</taxon>
        <taxon>Rhodobacterales</taxon>
        <taxon>Paracoccaceae</taxon>
        <taxon>Pikeienuella</taxon>
    </lineage>
</organism>
<keyword evidence="1" id="KW-0812">Transmembrane</keyword>
<reference evidence="3 4" key="1">
    <citation type="submission" date="2020-02" db="EMBL/GenBank/DDBJ databases">
        <title>complete genome sequence of Rhodobacteraceae bacterium.</title>
        <authorList>
            <person name="Park J."/>
            <person name="Kim Y.-S."/>
            <person name="Kim K.-H."/>
        </authorList>
    </citation>
    <scope>NUCLEOTIDE SEQUENCE [LARGE SCALE GENOMIC DNA]</scope>
    <source>
        <strain evidence="3 4">RR4-56</strain>
    </source>
</reference>
<evidence type="ECO:0000313" key="4">
    <source>
        <dbReference type="Proteomes" id="UP000503336"/>
    </source>
</evidence>
<evidence type="ECO:0000256" key="1">
    <source>
        <dbReference type="SAM" id="Phobius"/>
    </source>
</evidence>
<keyword evidence="4" id="KW-1185">Reference proteome</keyword>
<gene>
    <name evidence="3" type="ORF">G5B40_03020</name>
</gene>
<dbReference type="AlphaFoldDB" id="A0A7L5BSX3"/>
<dbReference type="RefSeq" id="WP_165094808.1">
    <property type="nucleotide sequence ID" value="NZ_CP049056.1"/>
</dbReference>
<feature type="transmembrane region" description="Helical" evidence="1">
    <location>
        <begin position="173"/>
        <end position="192"/>
    </location>
</feature>
<evidence type="ECO:0000313" key="3">
    <source>
        <dbReference type="EMBL" id="QIE54495.1"/>
    </source>
</evidence>
<protein>
    <submittedName>
        <fullName evidence="3">VPLPA-CTERM sorting domain-containing protein</fullName>
    </submittedName>
</protein>
<proteinExistence type="predicted"/>
<dbReference type="NCBIfam" id="TIGR03370">
    <property type="entry name" value="VPLPA-CTERM"/>
    <property type="match status" value="1"/>
</dbReference>
<keyword evidence="1" id="KW-0472">Membrane</keyword>
<sequence>MNKHSLRAAFMAVGLSVAATPALASVVATLTERPGDVLITMEGSLDLSSLGAGQFLPNSVDVNGLFPTNGEIFVEPPSDPNIKVFEVAGALTPFGSSGLTFGAFLSGDQLAFFQNGPGTIQIQVSSNYVSNAALLSMASVSGSFASLGLTEGAFVTNLPGDQTLTVVVGATPVPLPASLPLLAAALGGLVFWRRRAA</sequence>
<dbReference type="InterPro" id="IPR022472">
    <property type="entry name" value="VPLPA-CTERM"/>
</dbReference>
<name>A0A7L5BSX3_9RHOB</name>
<keyword evidence="1" id="KW-1133">Transmembrane helix</keyword>
<evidence type="ECO:0000256" key="2">
    <source>
        <dbReference type="SAM" id="SignalP"/>
    </source>
</evidence>
<dbReference type="EMBL" id="CP049056">
    <property type="protein sequence ID" value="QIE54495.1"/>
    <property type="molecule type" value="Genomic_DNA"/>
</dbReference>
<accession>A0A7L5BSX3</accession>
<dbReference type="Proteomes" id="UP000503336">
    <property type="component" value="Chromosome"/>
</dbReference>
<feature type="signal peptide" evidence="2">
    <location>
        <begin position="1"/>
        <end position="24"/>
    </location>
</feature>
<feature type="chain" id="PRO_5029485462" evidence="2">
    <location>
        <begin position="25"/>
        <end position="197"/>
    </location>
</feature>